<keyword evidence="3" id="KW-1185">Reference proteome</keyword>
<proteinExistence type="predicted"/>
<dbReference type="EMBL" id="JASHIE010000005">
    <property type="protein sequence ID" value="MDI9874631.1"/>
    <property type="molecule type" value="Genomic_DNA"/>
</dbReference>
<evidence type="ECO:0000313" key="2">
    <source>
        <dbReference type="EMBL" id="MDI9874631.1"/>
    </source>
</evidence>
<comment type="caution">
    <text evidence="2">The sequence shown here is derived from an EMBL/GenBank/DDBJ whole genome shotgun (WGS) entry which is preliminary data.</text>
</comment>
<dbReference type="RefSeq" id="WP_283381466.1">
    <property type="nucleotide sequence ID" value="NZ_JASHIE010000005.1"/>
</dbReference>
<reference evidence="2 3" key="1">
    <citation type="submission" date="2023-05" db="EMBL/GenBank/DDBJ databases">
        <title>Novel species of genus Flectobacillus isolated from stream in China.</title>
        <authorList>
            <person name="Lu H."/>
        </authorList>
    </citation>
    <scope>NUCLEOTIDE SEQUENCE [LARGE SCALE GENOMIC DNA]</scope>
    <source>
        <strain evidence="2 3">LFS242W</strain>
    </source>
</reference>
<accession>A0ABT6Z215</accession>
<organism evidence="2 3">
    <name type="scientific">Flectobacillus rivi</name>
    <dbReference type="NCBI Taxonomy" id="2984209"/>
    <lineage>
        <taxon>Bacteria</taxon>
        <taxon>Pseudomonadati</taxon>
        <taxon>Bacteroidota</taxon>
        <taxon>Cytophagia</taxon>
        <taxon>Cytophagales</taxon>
        <taxon>Flectobacillaceae</taxon>
        <taxon>Flectobacillus</taxon>
    </lineage>
</organism>
<evidence type="ECO:0000256" key="1">
    <source>
        <dbReference type="SAM" id="Coils"/>
    </source>
</evidence>
<name>A0ABT6Z215_9BACT</name>
<sequence>MTQDDKALIRKFWDWHKKRVSRTNSTFDLDYYELVEDLLQIAERHANQNVILRKKYENENAQLIISNRELIEENTKLHEMHTLLLSKMQEIVQDNIRLTNYANSKTKEGTITE</sequence>
<protein>
    <submittedName>
        <fullName evidence="2">Uncharacterized protein</fullName>
    </submittedName>
</protein>
<evidence type="ECO:0000313" key="3">
    <source>
        <dbReference type="Proteomes" id="UP001225761"/>
    </source>
</evidence>
<gene>
    <name evidence="2" type="ORF">QM481_08835</name>
</gene>
<dbReference type="Proteomes" id="UP001225761">
    <property type="component" value="Unassembled WGS sequence"/>
</dbReference>
<keyword evidence="1" id="KW-0175">Coiled coil</keyword>
<feature type="coiled-coil region" evidence="1">
    <location>
        <begin position="42"/>
        <end position="73"/>
    </location>
</feature>